<proteinExistence type="predicted"/>
<geneLocation type="plasmid" evidence="1 2">
    <name>pSS37A-Re-2</name>
</geneLocation>
<sequence length="98" mass="11231">MYDLGYAERHLLDIARMPLAKYMIKSAPGFRDNHHYPTGGWGPDTGMVGWSMFDPYEKKMRFFYRTMIANEFLSITANEPLFTVLPIGGPLGKPYPQP</sequence>
<name>A0ABM8EEN6_9HYPH</name>
<accession>A0ABM8EEN6</accession>
<protein>
    <recommendedName>
        <fullName evidence="3">Glycoamylase-like domain-containing protein</fullName>
    </recommendedName>
</protein>
<evidence type="ECO:0000313" key="2">
    <source>
        <dbReference type="Proteomes" id="UP001317629"/>
    </source>
</evidence>
<evidence type="ECO:0000313" key="1">
    <source>
        <dbReference type="EMBL" id="BDV36510.1"/>
    </source>
</evidence>
<organism evidence="1 2">
    <name type="scientific">Methylocystis iwaonis</name>
    <dbReference type="NCBI Taxonomy" id="2885079"/>
    <lineage>
        <taxon>Bacteria</taxon>
        <taxon>Pseudomonadati</taxon>
        <taxon>Pseudomonadota</taxon>
        <taxon>Alphaproteobacteria</taxon>
        <taxon>Hyphomicrobiales</taxon>
        <taxon>Methylocystaceae</taxon>
        <taxon>Methylocystis</taxon>
    </lineage>
</organism>
<keyword evidence="2" id="KW-1185">Reference proteome</keyword>
<dbReference type="EMBL" id="AP027144">
    <property type="protein sequence ID" value="BDV36510.1"/>
    <property type="molecule type" value="Genomic_DNA"/>
</dbReference>
<reference evidence="1 2" key="1">
    <citation type="journal article" date="2023" name="Int. J. Syst. Evol. Microbiol.">
        <title>Methylocystis iwaonis sp. nov., a type II methane-oxidizing bacterium from surface soil of a rice paddy field in Japan, and emended description of the genus Methylocystis (ex Whittenbury et al. 1970) Bowman et al. 1993.</title>
        <authorList>
            <person name="Kaise H."/>
            <person name="Sawadogo J.B."/>
            <person name="Alam M.S."/>
            <person name="Ueno C."/>
            <person name="Dianou D."/>
            <person name="Shinjo R."/>
            <person name="Asakawa S."/>
        </authorList>
    </citation>
    <scope>NUCLEOTIDE SEQUENCE [LARGE SCALE GENOMIC DNA]</scope>
    <source>
        <strain evidence="1 2">SS37A-Re</strain>
    </source>
</reference>
<keyword evidence="1" id="KW-0614">Plasmid</keyword>
<evidence type="ECO:0008006" key="3">
    <source>
        <dbReference type="Google" id="ProtNLM"/>
    </source>
</evidence>
<dbReference type="Proteomes" id="UP001317629">
    <property type="component" value="Plasmid pSS37A-Re-2"/>
</dbReference>
<dbReference type="RefSeq" id="WP_283484510.1">
    <property type="nucleotide sequence ID" value="NZ_CP143316.1"/>
</dbReference>
<gene>
    <name evidence="1" type="ORF">SS37A_40400</name>
</gene>